<comment type="caution">
    <text evidence="1">The sequence shown here is derived from an EMBL/GenBank/DDBJ whole genome shotgun (WGS) entry which is preliminary data.</text>
</comment>
<protein>
    <submittedName>
        <fullName evidence="1">HS12B protein</fullName>
    </submittedName>
</protein>
<keyword evidence="2" id="KW-1185">Reference proteome</keyword>
<reference evidence="1 2" key="1">
    <citation type="submission" date="2019-09" db="EMBL/GenBank/DDBJ databases">
        <title>Bird 10,000 Genomes (B10K) Project - Family phase.</title>
        <authorList>
            <person name="Zhang G."/>
        </authorList>
    </citation>
    <scope>NUCLEOTIDE SEQUENCE [LARGE SCALE GENOMIC DNA]</scope>
    <source>
        <strain evidence="1">B10K-DU-009-59</strain>
        <tissue evidence="1">Muscle</tissue>
    </source>
</reference>
<gene>
    <name evidence="1" type="primary">Hspa12b_0</name>
    <name evidence="1" type="ORF">SYLVIR_R01211</name>
</gene>
<dbReference type="SUPFAM" id="SSF53067">
    <property type="entry name" value="Actin-like ATPase domain"/>
    <property type="match status" value="1"/>
</dbReference>
<dbReference type="PANTHER" id="PTHR14187">
    <property type="entry name" value="ALPHA KINASE/ELONGATION FACTOR 2 KINASE"/>
    <property type="match status" value="1"/>
</dbReference>
<dbReference type="Gene3D" id="3.30.420.40">
    <property type="match status" value="1"/>
</dbReference>
<dbReference type="AlphaFoldDB" id="A0A7L0LHU3"/>
<feature type="non-terminal residue" evidence="1">
    <location>
        <position position="100"/>
    </location>
</feature>
<dbReference type="PANTHER" id="PTHR14187:SF5">
    <property type="entry name" value="HEAT SHOCK 70 KDA PROTEIN 12A"/>
    <property type="match status" value="1"/>
</dbReference>
<name>A0A7L0LHU3_9SYLV</name>
<organism evidence="1 2">
    <name type="scientific">Sylvietta virens</name>
    <name type="common">Green crombec</name>
    <dbReference type="NCBI Taxonomy" id="208069"/>
    <lineage>
        <taxon>Eukaryota</taxon>
        <taxon>Metazoa</taxon>
        <taxon>Chordata</taxon>
        <taxon>Craniata</taxon>
        <taxon>Vertebrata</taxon>
        <taxon>Euteleostomi</taxon>
        <taxon>Archelosauria</taxon>
        <taxon>Archosauria</taxon>
        <taxon>Dinosauria</taxon>
        <taxon>Saurischia</taxon>
        <taxon>Theropoda</taxon>
        <taxon>Coelurosauria</taxon>
        <taxon>Aves</taxon>
        <taxon>Neognathae</taxon>
        <taxon>Neoaves</taxon>
        <taxon>Telluraves</taxon>
        <taxon>Australaves</taxon>
        <taxon>Passeriformes</taxon>
        <taxon>Sylvioidea</taxon>
        <taxon>Sylviidae</taxon>
        <taxon>Acrocephalinae</taxon>
        <taxon>Sylvietta</taxon>
    </lineage>
</organism>
<dbReference type="InterPro" id="IPR043129">
    <property type="entry name" value="ATPase_NBD"/>
</dbReference>
<proteinExistence type="predicted"/>
<sequence length="100" mass="11028">NVTARMELKATNGKLLPALTVISESYLKEHASNTIKKASFQTVYNQEITWVITVPAIWSAAAKQLMRLAAKEAGIFSDILSKNLIIALDPEAALLWCKQL</sequence>
<evidence type="ECO:0000313" key="1">
    <source>
        <dbReference type="EMBL" id="NXK68250.1"/>
    </source>
</evidence>
<evidence type="ECO:0000313" key="2">
    <source>
        <dbReference type="Proteomes" id="UP000567822"/>
    </source>
</evidence>
<dbReference type="EMBL" id="VXAN01000469">
    <property type="protein sequence ID" value="NXK68250.1"/>
    <property type="molecule type" value="Genomic_DNA"/>
</dbReference>
<accession>A0A7L0LHU3</accession>
<feature type="non-terminal residue" evidence="1">
    <location>
        <position position="1"/>
    </location>
</feature>
<dbReference type="Proteomes" id="UP000567822">
    <property type="component" value="Unassembled WGS sequence"/>
</dbReference>